<protein>
    <submittedName>
        <fullName evidence="1">Uncharacterized protein</fullName>
    </submittedName>
</protein>
<dbReference type="AlphaFoldDB" id="A0ABD7MXJ3"/>
<evidence type="ECO:0000313" key="1">
    <source>
        <dbReference type="EMBL" id="SSF25693.1"/>
    </source>
</evidence>
<dbReference type="EMBL" id="UFBM01000003">
    <property type="protein sequence ID" value="SSF25693.1"/>
    <property type="molecule type" value="Genomic_DNA"/>
</dbReference>
<evidence type="ECO:0000313" key="2">
    <source>
        <dbReference type="Proteomes" id="UP000252079"/>
    </source>
</evidence>
<reference evidence="1 2" key="1">
    <citation type="submission" date="2018-07" db="EMBL/GenBank/DDBJ databases">
        <authorList>
            <consortium name="Pathogen Informatics"/>
        </authorList>
    </citation>
    <scope>NUCLEOTIDE SEQUENCE [LARGE SCALE GENOMIC DNA]</scope>
    <source>
        <strain evidence="1 2">4300STDY6636950</strain>
    </source>
</reference>
<proteinExistence type="predicted"/>
<gene>
    <name evidence="1" type="ORF">SAMEA23995918_00631</name>
</gene>
<sequence length="66" mass="8038">MPFQECRSKTSWVLPEWFAAAKRERLFRKQKKKLMWLRRIIANQRKACHAVNDVTRMGAKSVRYER</sequence>
<comment type="caution">
    <text evidence="1">The sequence shown here is derived from an EMBL/GenBank/DDBJ whole genome shotgun (WGS) entry which is preliminary data.</text>
</comment>
<organism evidence="1 2">
    <name type="scientific">Klebsiella quasipneumoniae</name>
    <dbReference type="NCBI Taxonomy" id="1463165"/>
    <lineage>
        <taxon>Bacteria</taxon>
        <taxon>Pseudomonadati</taxon>
        <taxon>Pseudomonadota</taxon>
        <taxon>Gammaproteobacteria</taxon>
        <taxon>Enterobacterales</taxon>
        <taxon>Enterobacteriaceae</taxon>
        <taxon>Klebsiella/Raoultella group</taxon>
        <taxon>Klebsiella</taxon>
        <taxon>Klebsiella pneumoniae complex</taxon>
    </lineage>
</organism>
<name>A0ABD7MXJ3_9ENTR</name>
<accession>A0ABD7MXJ3</accession>
<dbReference type="Proteomes" id="UP000252079">
    <property type="component" value="Unassembled WGS sequence"/>
</dbReference>